<dbReference type="AlphaFoldDB" id="A0A409X567"/>
<comment type="caution">
    <text evidence="1">The sequence shown here is derived from an EMBL/GenBank/DDBJ whole genome shotgun (WGS) entry which is preliminary data.</text>
</comment>
<dbReference type="OrthoDB" id="2728078at2759"/>
<evidence type="ECO:0000313" key="1">
    <source>
        <dbReference type="EMBL" id="PPQ85862.1"/>
    </source>
</evidence>
<gene>
    <name evidence="1" type="ORF">CVT25_015471</name>
</gene>
<sequence>MALKIMDLLSGKWDPQKEQIDMNPPIYNSDAIDGGDIPIIREGLVEGGLDEVFRIFTEGAVCNEPYQIIHNDGDPTRFTAEIATYTTTRPDDADAGLAICYEEENNRLDITKVLPDQPE</sequence>
<proteinExistence type="predicted"/>
<protein>
    <submittedName>
        <fullName evidence="1">Uncharacterized protein</fullName>
    </submittedName>
</protein>
<dbReference type="InParanoid" id="A0A409X567"/>
<dbReference type="Proteomes" id="UP000283269">
    <property type="component" value="Unassembled WGS sequence"/>
</dbReference>
<name>A0A409X567_PSICY</name>
<accession>A0A409X567</accession>
<reference evidence="1 2" key="1">
    <citation type="journal article" date="2018" name="Evol. Lett.">
        <title>Horizontal gene cluster transfer increased hallucinogenic mushroom diversity.</title>
        <authorList>
            <person name="Reynolds H.T."/>
            <person name="Vijayakumar V."/>
            <person name="Gluck-Thaler E."/>
            <person name="Korotkin H.B."/>
            <person name="Matheny P.B."/>
            <person name="Slot J.C."/>
        </authorList>
    </citation>
    <scope>NUCLEOTIDE SEQUENCE [LARGE SCALE GENOMIC DNA]</scope>
    <source>
        <strain evidence="1 2">2631</strain>
    </source>
</reference>
<evidence type="ECO:0000313" key="2">
    <source>
        <dbReference type="Proteomes" id="UP000283269"/>
    </source>
</evidence>
<organism evidence="1 2">
    <name type="scientific">Psilocybe cyanescens</name>
    <dbReference type="NCBI Taxonomy" id="93625"/>
    <lineage>
        <taxon>Eukaryota</taxon>
        <taxon>Fungi</taxon>
        <taxon>Dikarya</taxon>
        <taxon>Basidiomycota</taxon>
        <taxon>Agaricomycotina</taxon>
        <taxon>Agaricomycetes</taxon>
        <taxon>Agaricomycetidae</taxon>
        <taxon>Agaricales</taxon>
        <taxon>Agaricineae</taxon>
        <taxon>Strophariaceae</taxon>
        <taxon>Psilocybe</taxon>
    </lineage>
</organism>
<keyword evidence="2" id="KW-1185">Reference proteome</keyword>
<dbReference type="EMBL" id="NHYD01002613">
    <property type="protein sequence ID" value="PPQ85862.1"/>
    <property type="molecule type" value="Genomic_DNA"/>
</dbReference>